<reference evidence="3" key="1">
    <citation type="submission" date="2021-01" db="EMBL/GenBank/DDBJ databases">
        <title>Whole genome shotgun sequence of Actinoplanes nipponensis NBRC 14063.</title>
        <authorList>
            <person name="Komaki H."/>
            <person name="Tamura T."/>
        </authorList>
    </citation>
    <scope>NUCLEOTIDE SEQUENCE</scope>
    <source>
        <strain evidence="3">NBRC 14063</strain>
    </source>
</reference>
<dbReference type="Pfam" id="PF11716">
    <property type="entry name" value="MDMPI_N"/>
    <property type="match status" value="1"/>
</dbReference>
<proteinExistence type="predicted"/>
<feature type="domain" description="MDMPI C-terminal" evidence="1">
    <location>
        <begin position="149"/>
        <end position="238"/>
    </location>
</feature>
<sequence>MTSPLPFPELLDLVAERSAALRQAVATADPGARVPGCPDWSLRDLVAHLGNVQRFWADVVAAGPADGAPAFAEAEPAGDLVEWSAESTRLLIDALRVAGPDRDCWTWWGASEAPMTSGAVARHQVQEAAVHAWDAQASAGKAEPVPAAVAVDTIDELLVVTLGSLGAWPHRPARIALSAVEGPTWLVDLTPAGAKASPAAGGEPLATVRGAASDLVLTLYKRIPPEDVEVDGDREAVEQFLAWTDTE</sequence>
<dbReference type="SUPFAM" id="SSF109854">
    <property type="entry name" value="DinB/YfiT-like putative metalloenzymes"/>
    <property type="match status" value="1"/>
</dbReference>
<feature type="domain" description="Mycothiol-dependent maleylpyruvate isomerase metal-binding" evidence="2">
    <location>
        <begin position="13"/>
        <end position="136"/>
    </location>
</feature>
<dbReference type="EMBL" id="BOMQ01000006">
    <property type="protein sequence ID" value="GIE46691.1"/>
    <property type="molecule type" value="Genomic_DNA"/>
</dbReference>
<protein>
    <recommendedName>
        <fullName evidence="5">TIGR03083 family protein</fullName>
    </recommendedName>
</protein>
<dbReference type="RefSeq" id="WP_203763105.1">
    <property type="nucleotide sequence ID" value="NZ_BOMQ01000006.1"/>
</dbReference>
<dbReference type="InterPro" id="IPR034660">
    <property type="entry name" value="DinB/YfiT-like"/>
</dbReference>
<evidence type="ECO:0008006" key="5">
    <source>
        <dbReference type="Google" id="ProtNLM"/>
    </source>
</evidence>
<keyword evidence="4" id="KW-1185">Reference proteome</keyword>
<dbReference type="GO" id="GO:0005886">
    <property type="term" value="C:plasma membrane"/>
    <property type="evidence" value="ECO:0007669"/>
    <property type="project" value="TreeGrafter"/>
</dbReference>
<evidence type="ECO:0000313" key="3">
    <source>
        <dbReference type="EMBL" id="GIE46691.1"/>
    </source>
</evidence>
<evidence type="ECO:0000313" key="4">
    <source>
        <dbReference type="Proteomes" id="UP000647172"/>
    </source>
</evidence>
<evidence type="ECO:0000259" key="2">
    <source>
        <dbReference type="Pfam" id="PF11716"/>
    </source>
</evidence>
<gene>
    <name evidence="3" type="ORF">Ani05nite_02250</name>
</gene>
<dbReference type="NCBIfam" id="TIGR03083">
    <property type="entry name" value="maleylpyruvate isomerase family mycothiol-dependent enzyme"/>
    <property type="match status" value="1"/>
</dbReference>
<dbReference type="InterPro" id="IPR017517">
    <property type="entry name" value="Maleyloyr_isom"/>
</dbReference>
<dbReference type="PANTHER" id="PTHR40758:SF1">
    <property type="entry name" value="CONSERVED PROTEIN"/>
    <property type="match status" value="1"/>
</dbReference>
<dbReference type="Pfam" id="PF07398">
    <property type="entry name" value="MDMPI_C"/>
    <property type="match status" value="1"/>
</dbReference>
<dbReference type="Proteomes" id="UP000647172">
    <property type="component" value="Unassembled WGS sequence"/>
</dbReference>
<comment type="caution">
    <text evidence="3">The sequence shown here is derived from an EMBL/GenBank/DDBJ whole genome shotgun (WGS) entry which is preliminary data.</text>
</comment>
<dbReference type="Gene3D" id="1.20.120.450">
    <property type="entry name" value="dinb family like domain"/>
    <property type="match status" value="1"/>
</dbReference>
<accession>A0A919JAF6</accession>
<dbReference type="AlphaFoldDB" id="A0A919JAF6"/>
<dbReference type="PANTHER" id="PTHR40758">
    <property type="entry name" value="CONSERVED PROTEIN"/>
    <property type="match status" value="1"/>
</dbReference>
<organism evidence="3 4">
    <name type="scientific">Actinoplanes nipponensis</name>
    <dbReference type="NCBI Taxonomy" id="135950"/>
    <lineage>
        <taxon>Bacteria</taxon>
        <taxon>Bacillati</taxon>
        <taxon>Actinomycetota</taxon>
        <taxon>Actinomycetes</taxon>
        <taxon>Micromonosporales</taxon>
        <taxon>Micromonosporaceae</taxon>
        <taxon>Actinoplanes</taxon>
    </lineage>
</organism>
<evidence type="ECO:0000259" key="1">
    <source>
        <dbReference type="Pfam" id="PF07398"/>
    </source>
</evidence>
<name>A0A919JAF6_9ACTN</name>
<dbReference type="InterPro" id="IPR010872">
    <property type="entry name" value="MDMPI_C-term_domain"/>
</dbReference>
<dbReference type="GO" id="GO:0046872">
    <property type="term" value="F:metal ion binding"/>
    <property type="evidence" value="ECO:0007669"/>
    <property type="project" value="InterPro"/>
</dbReference>
<dbReference type="InterPro" id="IPR024344">
    <property type="entry name" value="MDMPI_metal-binding"/>
</dbReference>